<dbReference type="SUPFAM" id="SSF52047">
    <property type="entry name" value="RNI-like"/>
    <property type="match status" value="1"/>
</dbReference>
<feature type="compositionally biased region" description="Polar residues" evidence="9">
    <location>
        <begin position="999"/>
        <end position="1009"/>
    </location>
</feature>
<organism evidence="12">
    <name type="scientific">Pundamilia nyererei</name>
    <dbReference type="NCBI Taxonomy" id="303518"/>
    <lineage>
        <taxon>Eukaryota</taxon>
        <taxon>Metazoa</taxon>
        <taxon>Chordata</taxon>
        <taxon>Craniata</taxon>
        <taxon>Vertebrata</taxon>
        <taxon>Euteleostomi</taxon>
        <taxon>Actinopterygii</taxon>
        <taxon>Neopterygii</taxon>
        <taxon>Teleostei</taxon>
        <taxon>Neoteleostei</taxon>
        <taxon>Acanthomorphata</taxon>
        <taxon>Ovalentaria</taxon>
        <taxon>Cichlomorphae</taxon>
        <taxon>Cichliformes</taxon>
        <taxon>Cichlidae</taxon>
        <taxon>African cichlids</taxon>
        <taxon>Pseudocrenilabrinae</taxon>
        <taxon>Haplochromini</taxon>
        <taxon>Pundamilia</taxon>
    </lineage>
</organism>
<dbReference type="InterPro" id="IPR011993">
    <property type="entry name" value="PH-like_dom_sf"/>
</dbReference>
<dbReference type="GO" id="GO:0016477">
    <property type="term" value="P:cell migration"/>
    <property type="evidence" value="ECO:0007669"/>
    <property type="project" value="TreeGrafter"/>
</dbReference>
<comment type="similarity">
    <text evidence="3">Belongs to the CARMIL family.</text>
</comment>
<dbReference type="InterPro" id="IPR041245">
    <property type="entry name" value="CARMIL_PH"/>
</dbReference>
<dbReference type="STRING" id="303518.ENSPNYP00000003688"/>
<sequence>MSEEVSEVPKELLESVRDAVGRKVKLSLRKRVKLEIKGDKMENRVLVSQLLMLPNHVEHSFNYLEIQGIACNKPTQVQKNMKEKNEVNEVVAHIGNCMQRICPGLPPSKVMKKLCMEPPDRLSSLQILWENNKPAEPGPCGGFSQMYRCVCDWLGMPYREEVQWDVDTIYLTQDTRELNLQDFSHLENRDLVAIIAVLEFNQWFTKVSTKDYKLSADVCEQILRVVSRSSRLEELVLDNAGLKTDFAQKLAAALAHNPSSGLTTINLANNPLEDRGIDYNLNVVMNVFCITDPFAGTTKKRGSKLVNLVKFYPMLTLCSVIISSLFSFCFCRKGKDVPPSFKHFFSSAASLTSINVSGTKLPPEAVKALLLGLASNPSVKDVSLDLSCCELRSGGSQILEGCIAEIPNISSLDISDNGLDSELSTLLVWLAKNRSIRHLSLGKNFNNIKSKNLAPPLNSLSLADSRLKSDLTIVLNALGSNSTLTRLDISGNAMGDMGAKMLAKALQINSKLSRTVIWDKNNTSPQGLQDVAAALEKNFTIRFMPLPIIDASQALKASPEKTEDALLKIETYLYRNHETRKYLQEQAYRLQQGIVTTTTQQMIDRICVKVQDHLNSLRNSETDAILEDVRSAESLIKDARNSKTLLPNLYHLGSASREEVNSTSVGPIQEKLESMAGEVTAVMDQQLQTLLETMMDAAESLCPHVMKKSNLRVELMKASSARMVVPKSFVSKTLLEQSGVDIINKISEVKLSLASFLSDRIVDEILEALSTSQHVLADHLVRRGRPLVQQESVDLDVPEEKIPKRASAEILEAERLEDLETCMMTPKSKRKSIHSRMLRPVSRAFEMEFDLDKALEDVPIHVEDTSTSSHTPSTPSMVLPKLEPCPTGVMVELPSEEEKKLQHFTKLRPRRNKKTHSSKVPQISSTPSQDGEQNGLMGRVDEGVDEFFSKKVTKMDSKRSLKSSESQDGEKKKKGGFLNLIKRSSKSDKSDKLDKSEKIQATLTSSEEPSSPKVAIKSPQNYIYIFLYSSELRTPDSMDEPWEGSDGRGSPQGGKRYPGVQMMGSGLLAEMKAKHERRAYKVKSPGGSVSKPDPASPEKTSPRGETKPEPAPRLRATSSSSSPGGPVSPKPPVPQGAKPALAARPTIPQKPRTTNSSRSTDSTSSGSVSHKATVLPPTLKRVLSEKGKDGVSTNKTTQEGTFLLFCSC</sequence>
<keyword evidence="4" id="KW-1003">Cell membrane</keyword>
<evidence type="ECO:0000256" key="2">
    <source>
        <dbReference type="ARBA" id="ARBA00004496"/>
    </source>
</evidence>
<feature type="compositionally biased region" description="Low complexity" evidence="9">
    <location>
        <begin position="1153"/>
        <end position="1169"/>
    </location>
</feature>
<dbReference type="GO" id="GO:0030027">
    <property type="term" value="C:lamellipodium"/>
    <property type="evidence" value="ECO:0007669"/>
    <property type="project" value="TreeGrafter"/>
</dbReference>
<dbReference type="GO" id="GO:0005886">
    <property type="term" value="C:plasma membrane"/>
    <property type="evidence" value="ECO:0007669"/>
    <property type="project" value="UniProtKB-SubCell"/>
</dbReference>
<evidence type="ECO:0000256" key="9">
    <source>
        <dbReference type="SAM" id="MobiDB-lite"/>
    </source>
</evidence>
<dbReference type="PANTHER" id="PTHR24112:SF39">
    <property type="entry name" value="F-ACTIN-UNCAPPING PROTEIN LRRC16A"/>
    <property type="match status" value="1"/>
</dbReference>
<dbReference type="Gene3D" id="2.30.29.30">
    <property type="entry name" value="Pleckstrin-homology domain (PH domain)/Phosphotyrosine-binding domain (PTB)"/>
    <property type="match status" value="1"/>
</dbReference>
<feature type="domain" description="CARMIL C-terminal" evidence="10">
    <location>
        <begin position="698"/>
        <end position="987"/>
    </location>
</feature>
<dbReference type="GO" id="GO:0034315">
    <property type="term" value="P:regulation of Arp2/3 complex-mediated actin nucleation"/>
    <property type="evidence" value="ECO:0007669"/>
    <property type="project" value="TreeGrafter"/>
</dbReference>
<dbReference type="InterPro" id="IPR031943">
    <property type="entry name" value="CARMIL_C"/>
</dbReference>
<dbReference type="Gene3D" id="6.10.140.1850">
    <property type="match status" value="1"/>
</dbReference>
<dbReference type="Pfam" id="PF17888">
    <property type="entry name" value="Carm_PH"/>
    <property type="match status" value="1"/>
</dbReference>
<evidence type="ECO:0000256" key="8">
    <source>
        <dbReference type="ARBA" id="ARBA00023136"/>
    </source>
</evidence>
<feature type="region of interest" description="Disordered" evidence="9">
    <location>
        <begin position="897"/>
        <end position="937"/>
    </location>
</feature>
<evidence type="ECO:0000259" key="11">
    <source>
        <dbReference type="Pfam" id="PF17888"/>
    </source>
</evidence>
<evidence type="ECO:0000256" key="5">
    <source>
        <dbReference type="ARBA" id="ARBA00022490"/>
    </source>
</evidence>
<name>A0A3B4F135_9CICH</name>
<dbReference type="InterPro" id="IPR051279">
    <property type="entry name" value="PP1-Reg/Actin-Interact_Protein"/>
</dbReference>
<dbReference type="InterPro" id="IPR032675">
    <property type="entry name" value="LRR_dom_sf"/>
</dbReference>
<protein>
    <submittedName>
        <fullName evidence="12">Capping protein regulator and myosin 1 linker 1</fullName>
    </submittedName>
</protein>
<keyword evidence="6" id="KW-0433">Leucine-rich repeat</keyword>
<proteinExistence type="inferred from homology"/>
<feature type="compositionally biased region" description="Basic residues" evidence="9">
    <location>
        <begin position="902"/>
        <end position="917"/>
    </location>
</feature>
<feature type="region of interest" description="Disordered" evidence="9">
    <location>
        <begin position="1034"/>
        <end position="1195"/>
    </location>
</feature>
<reference evidence="12" key="1">
    <citation type="submission" date="2023-09" db="UniProtKB">
        <authorList>
            <consortium name="Ensembl"/>
        </authorList>
    </citation>
    <scope>IDENTIFICATION</scope>
</reference>
<feature type="compositionally biased region" description="Polar residues" evidence="9">
    <location>
        <begin position="918"/>
        <end position="932"/>
    </location>
</feature>
<evidence type="ECO:0000259" key="10">
    <source>
        <dbReference type="Pfam" id="PF16000"/>
    </source>
</evidence>
<keyword evidence="5" id="KW-0963">Cytoplasm</keyword>
<feature type="compositionally biased region" description="Basic and acidic residues" evidence="9">
    <location>
        <begin position="985"/>
        <end position="998"/>
    </location>
</feature>
<evidence type="ECO:0000256" key="4">
    <source>
        <dbReference type="ARBA" id="ARBA00022475"/>
    </source>
</evidence>
<keyword evidence="8" id="KW-0472">Membrane</keyword>
<dbReference type="InterPro" id="IPR001611">
    <property type="entry name" value="Leu-rich_rpt"/>
</dbReference>
<evidence type="ECO:0000256" key="7">
    <source>
        <dbReference type="ARBA" id="ARBA00022737"/>
    </source>
</evidence>
<keyword evidence="7" id="KW-0677">Repeat</keyword>
<evidence type="ECO:0000256" key="3">
    <source>
        <dbReference type="ARBA" id="ARBA00007298"/>
    </source>
</evidence>
<dbReference type="Ensembl" id="ENSPNYT00000003782.1">
    <property type="protein sequence ID" value="ENSPNYP00000003688.1"/>
    <property type="gene ID" value="ENSPNYG00000002762.1"/>
</dbReference>
<feature type="compositionally biased region" description="Basic and acidic residues" evidence="9">
    <location>
        <begin position="1100"/>
        <end position="1112"/>
    </location>
</feature>
<dbReference type="SMART" id="SM00368">
    <property type="entry name" value="LRR_RI"/>
    <property type="match status" value="3"/>
</dbReference>
<accession>A0A3B4F135</accession>
<dbReference type="Gene3D" id="3.80.10.10">
    <property type="entry name" value="Ribonuclease Inhibitor"/>
    <property type="match status" value="2"/>
</dbReference>
<evidence type="ECO:0000256" key="1">
    <source>
        <dbReference type="ARBA" id="ARBA00004236"/>
    </source>
</evidence>
<comment type="subcellular location">
    <subcellularLocation>
        <location evidence="1">Cell membrane</location>
    </subcellularLocation>
    <subcellularLocation>
        <location evidence="2">Cytoplasm</location>
    </subcellularLocation>
</comment>
<gene>
    <name evidence="12" type="primary">CARMIL1</name>
</gene>
<feature type="domain" description="CARMIL pleckstrin homology" evidence="11">
    <location>
        <begin position="28"/>
        <end position="103"/>
    </location>
</feature>
<dbReference type="AlphaFoldDB" id="A0A3B4F135"/>
<dbReference type="GO" id="GO:0005737">
    <property type="term" value="C:cytoplasm"/>
    <property type="evidence" value="ECO:0007669"/>
    <property type="project" value="UniProtKB-SubCell"/>
</dbReference>
<dbReference type="PANTHER" id="PTHR24112">
    <property type="entry name" value="LEUCINE-RICH REPEAT, ISOFORM F-RELATED"/>
    <property type="match status" value="1"/>
</dbReference>
<dbReference type="Pfam" id="PF16000">
    <property type="entry name" value="CARMIL_C"/>
    <property type="match status" value="1"/>
</dbReference>
<dbReference type="GeneTree" id="ENSGT00940000155112"/>
<evidence type="ECO:0000313" key="12">
    <source>
        <dbReference type="Ensembl" id="ENSPNYP00000003688.1"/>
    </source>
</evidence>
<evidence type="ECO:0000256" key="6">
    <source>
        <dbReference type="ARBA" id="ARBA00022614"/>
    </source>
</evidence>
<feature type="region of interest" description="Disordered" evidence="9">
    <location>
        <begin position="951"/>
        <end position="1015"/>
    </location>
</feature>
<dbReference type="Pfam" id="PF13516">
    <property type="entry name" value="LRR_6"/>
    <property type="match status" value="1"/>
</dbReference>